<dbReference type="Pfam" id="PF00059">
    <property type="entry name" value="Lectin_C"/>
    <property type="match status" value="1"/>
</dbReference>
<dbReference type="SMART" id="SM00034">
    <property type="entry name" value="CLECT"/>
    <property type="match status" value="1"/>
</dbReference>
<dbReference type="InterPro" id="IPR050111">
    <property type="entry name" value="C-type_lectin/snaclec_domain"/>
</dbReference>
<dbReference type="InterPro" id="IPR016187">
    <property type="entry name" value="CTDL_fold"/>
</dbReference>
<gene>
    <name evidence="3" type="primary">LOC139355161</name>
</gene>
<proteinExistence type="predicted"/>
<protein>
    <submittedName>
        <fullName evidence="3">CD209 antigen-like protein B</fullName>
    </submittedName>
</protein>
<dbReference type="InterPro" id="IPR001304">
    <property type="entry name" value="C-type_lectin-like"/>
</dbReference>
<dbReference type="InterPro" id="IPR016186">
    <property type="entry name" value="C-type_lectin-like/link_sf"/>
</dbReference>
<evidence type="ECO:0000259" key="1">
    <source>
        <dbReference type="PROSITE" id="PS50041"/>
    </source>
</evidence>
<reference evidence="3" key="1">
    <citation type="submission" date="2025-08" db="UniProtKB">
        <authorList>
            <consortium name="RefSeq"/>
        </authorList>
    </citation>
    <scope>IDENTIFICATION</scope>
</reference>
<dbReference type="SUPFAM" id="SSF56436">
    <property type="entry name" value="C-type lectin-like"/>
    <property type="match status" value="1"/>
</dbReference>
<dbReference type="PANTHER" id="PTHR22803">
    <property type="entry name" value="MANNOSE, PHOSPHOLIPASE, LECTIN RECEPTOR RELATED"/>
    <property type="match status" value="1"/>
</dbReference>
<dbReference type="PROSITE" id="PS50041">
    <property type="entry name" value="C_TYPE_LECTIN_2"/>
    <property type="match status" value="1"/>
</dbReference>
<organism evidence="2 3">
    <name type="scientific">Drosophila suzukii</name>
    <name type="common">Spotted-wing drosophila fruit fly</name>
    <dbReference type="NCBI Taxonomy" id="28584"/>
    <lineage>
        <taxon>Eukaryota</taxon>
        <taxon>Metazoa</taxon>
        <taxon>Ecdysozoa</taxon>
        <taxon>Arthropoda</taxon>
        <taxon>Hexapoda</taxon>
        <taxon>Insecta</taxon>
        <taxon>Pterygota</taxon>
        <taxon>Neoptera</taxon>
        <taxon>Endopterygota</taxon>
        <taxon>Diptera</taxon>
        <taxon>Brachycera</taxon>
        <taxon>Muscomorpha</taxon>
        <taxon>Ephydroidea</taxon>
        <taxon>Drosophilidae</taxon>
        <taxon>Drosophila</taxon>
        <taxon>Sophophora</taxon>
    </lineage>
</organism>
<sequence>MRPCFKLRILILNHFEMEKVAALWLLVLMVGCPYGYTAAGNPSEDLENRCNGHFFTRLKPVMDLVQSNQDQLVTCKKIIAKGVQEEEKQIQIQLEAMLESLSSVKTSLEAAFETKIENQFETLMQNLKKLIPQDLDARLRSIERQITSKEFEKNPLRIKNQTGTESEHQVKLEGQPEILQHTLSKPIQGFKKIGSKFFYIENGYKLNWDDAVSACRGMGAQLADIENMQESKDLYASLIYNNSYWLGISARAKEVTFISVASGKQVPFLKWKPGQPNSGLSDRRCVSFYFGEMWDDRCSDTHFFICKADIAV</sequence>
<dbReference type="PROSITE" id="PS51257">
    <property type="entry name" value="PROKAR_LIPOPROTEIN"/>
    <property type="match status" value="1"/>
</dbReference>
<dbReference type="Proteomes" id="UP001652628">
    <property type="component" value="Chromosome 2L"/>
</dbReference>
<dbReference type="GeneID" id="139355161"/>
<name>A0ABM4U049_DROSZ</name>
<evidence type="ECO:0000313" key="3">
    <source>
        <dbReference type="RefSeq" id="XP_070855612.1"/>
    </source>
</evidence>
<accession>A0ABM4U049</accession>
<feature type="domain" description="C-type lectin" evidence="1">
    <location>
        <begin position="193"/>
        <end position="307"/>
    </location>
</feature>
<dbReference type="RefSeq" id="XP_070855612.1">
    <property type="nucleotide sequence ID" value="XM_070999511.1"/>
</dbReference>
<keyword evidence="2" id="KW-1185">Reference proteome</keyword>
<evidence type="ECO:0000313" key="2">
    <source>
        <dbReference type="Proteomes" id="UP001652628"/>
    </source>
</evidence>
<dbReference type="Gene3D" id="3.10.100.10">
    <property type="entry name" value="Mannose-Binding Protein A, subunit A"/>
    <property type="match status" value="1"/>
</dbReference>
<dbReference type="CDD" id="cd00037">
    <property type="entry name" value="CLECT"/>
    <property type="match status" value="1"/>
</dbReference>